<evidence type="ECO:0000313" key="1">
    <source>
        <dbReference type="EMBL" id="HDQ99924.1"/>
    </source>
</evidence>
<reference evidence="1" key="1">
    <citation type="journal article" date="2020" name="mSystems">
        <title>Genome- and Community-Level Interaction Insights into Carbon Utilization and Element Cycling Functions of Hydrothermarchaeota in Hydrothermal Sediment.</title>
        <authorList>
            <person name="Zhou Z."/>
            <person name="Liu Y."/>
            <person name="Xu W."/>
            <person name="Pan J."/>
            <person name="Luo Z.H."/>
            <person name="Li M."/>
        </authorList>
    </citation>
    <scope>NUCLEOTIDE SEQUENCE [LARGE SCALE GENOMIC DNA]</scope>
    <source>
        <strain evidence="1">SpSt-1182</strain>
    </source>
</reference>
<proteinExistence type="predicted"/>
<dbReference type="InterPro" id="IPR012347">
    <property type="entry name" value="Ferritin-like"/>
</dbReference>
<name>A0A7V0T670_UNCW3</name>
<dbReference type="Proteomes" id="UP000885672">
    <property type="component" value="Unassembled WGS sequence"/>
</dbReference>
<dbReference type="SUPFAM" id="SSF47240">
    <property type="entry name" value="Ferritin-like"/>
    <property type="match status" value="1"/>
</dbReference>
<evidence type="ECO:0008006" key="2">
    <source>
        <dbReference type="Google" id="ProtNLM"/>
    </source>
</evidence>
<gene>
    <name evidence="1" type="ORF">ENN51_06540</name>
</gene>
<dbReference type="Gene3D" id="1.20.1260.10">
    <property type="match status" value="1"/>
</dbReference>
<dbReference type="InterPro" id="IPR009078">
    <property type="entry name" value="Ferritin-like_SF"/>
</dbReference>
<comment type="caution">
    <text evidence="1">The sequence shown here is derived from an EMBL/GenBank/DDBJ whole genome shotgun (WGS) entry which is preliminary data.</text>
</comment>
<dbReference type="EMBL" id="DSBX01000248">
    <property type="protein sequence ID" value="HDQ99924.1"/>
    <property type="molecule type" value="Genomic_DNA"/>
</dbReference>
<organism evidence="1">
    <name type="scientific">candidate division WOR-3 bacterium</name>
    <dbReference type="NCBI Taxonomy" id="2052148"/>
    <lineage>
        <taxon>Bacteria</taxon>
        <taxon>Bacteria division WOR-3</taxon>
    </lineage>
</organism>
<sequence>MADRQPPENTENRPETLRDQAALLELALEAEKVSLDRYLEWADIARDPAGKGAFVRLARDEYQHMRFIELHLKALARQGTCSPFEVPQGKVEKLVARLERHGRLDGGPADQPERYILQSALESELRAEKYYTEQAEAGGPVAGLYRRLARAESAHVALIRAEIDHIEKTGFWFDFPEFTLEGA</sequence>
<accession>A0A7V0T670</accession>
<protein>
    <recommendedName>
        <fullName evidence="2">Rubrerythrin diiron-binding domain-containing protein</fullName>
    </recommendedName>
</protein>
<dbReference type="AlphaFoldDB" id="A0A7V0T670"/>